<evidence type="ECO:0008006" key="7">
    <source>
        <dbReference type="Google" id="ProtNLM"/>
    </source>
</evidence>
<dbReference type="SUPFAM" id="SSF53335">
    <property type="entry name" value="S-adenosyl-L-methionine-dependent methyltransferases"/>
    <property type="match status" value="1"/>
</dbReference>
<evidence type="ECO:0000256" key="4">
    <source>
        <dbReference type="SAM" id="MobiDB-lite"/>
    </source>
</evidence>
<dbReference type="GO" id="GO:0032259">
    <property type="term" value="P:methylation"/>
    <property type="evidence" value="ECO:0007669"/>
    <property type="project" value="UniProtKB-KW"/>
</dbReference>
<accession>A0A5B2THZ6</accession>
<dbReference type="EMBL" id="VUKA01000002">
    <property type="protein sequence ID" value="KAA2214106.1"/>
    <property type="molecule type" value="Genomic_DNA"/>
</dbReference>
<keyword evidence="6" id="KW-1185">Reference proteome</keyword>
<evidence type="ECO:0000256" key="1">
    <source>
        <dbReference type="ARBA" id="ARBA00022603"/>
    </source>
</evidence>
<dbReference type="InterPro" id="IPR029063">
    <property type="entry name" value="SAM-dependent_MTases_sf"/>
</dbReference>
<dbReference type="GO" id="GO:0008168">
    <property type="term" value="F:methyltransferase activity"/>
    <property type="evidence" value="ECO:0007669"/>
    <property type="project" value="UniProtKB-KW"/>
</dbReference>
<dbReference type="AlphaFoldDB" id="A0A5B2THZ6"/>
<evidence type="ECO:0000256" key="2">
    <source>
        <dbReference type="ARBA" id="ARBA00022679"/>
    </source>
</evidence>
<evidence type="ECO:0000256" key="3">
    <source>
        <dbReference type="SAM" id="Coils"/>
    </source>
</evidence>
<dbReference type="GO" id="GO:0071770">
    <property type="term" value="P:DIM/DIP cell wall layer assembly"/>
    <property type="evidence" value="ECO:0007669"/>
    <property type="project" value="TreeGrafter"/>
</dbReference>
<keyword evidence="2" id="KW-0808">Transferase</keyword>
<feature type="compositionally biased region" description="Low complexity" evidence="4">
    <location>
        <begin position="427"/>
        <end position="441"/>
    </location>
</feature>
<feature type="non-terminal residue" evidence="5">
    <location>
        <position position="512"/>
    </location>
</feature>
<reference evidence="5 6" key="1">
    <citation type="journal article" date="2015" name="Int. J. Syst. Evol. Microbiol.">
        <title>Roseomonas oryzae sp. nov., isolated from paddy rhizosphere soil.</title>
        <authorList>
            <person name="Ramaprasad E.V."/>
            <person name="Sasikala Ch."/>
            <person name="Ramana Ch.V."/>
        </authorList>
    </citation>
    <scope>NUCLEOTIDE SEQUENCE [LARGE SCALE GENOMIC DNA]</scope>
    <source>
        <strain evidence="5 6">KCTC 42542</strain>
    </source>
</reference>
<proteinExistence type="predicted"/>
<dbReference type="Proteomes" id="UP000322110">
    <property type="component" value="Unassembled WGS sequence"/>
</dbReference>
<dbReference type="GO" id="GO:0005886">
    <property type="term" value="C:plasma membrane"/>
    <property type="evidence" value="ECO:0007669"/>
    <property type="project" value="TreeGrafter"/>
</dbReference>
<name>A0A5B2THZ6_9PROT</name>
<dbReference type="PANTHER" id="PTHR40048:SF1">
    <property type="entry name" value="RHAMNOSYL O-METHYLTRANSFERASE"/>
    <property type="match status" value="1"/>
</dbReference>
<dbReference type="PANTHER" id="PTHR40048">
    <property type="entry name" value="RHAMNOSYL O-METHYLTRANSFERASE"/>
    <property type="match status" value="1"/>
</dbReference>
<dbReference type="Pfam" id="PF13578">
    <property type="entry name" value="Methyltransf_24"/>
    <property type="match status" value="1"/>
</dbReference>
<evidence type="ECO:0000313" key="5">
    <source>
        <dbReference type="EMBL" id="KAA2214106.1"/>
    </source>
</evidence>
<evidence type="ECO:0000313" key="6">
    <source>
        <dbReference type="Proteomes" id="UP000322110"/>
    </source>
</evidence>
<feature type="coiled-coil region" evidence="3">
    <location>
        <begin position="260"/>
        <end position="350"/>
    </location>
</feature>
<feature type="region of interest" description="Disordered" evidence="4">
    <location>
        <begin position="414"/>
        <end position="481"/>
    </location>
</feature>
<comment type="caution">
    <text evidence="5">The sequence shown here is derived from an EMBL/GenBank/DDBJ whole genome shotgun (WGS) entry which is preliminary data.</text>
</comment>
<protein>
    <recommendedName>
        <fullName evidence="7">Class I SAM-dependent methyltransferase</fullName>
    </recommendedName>
</protein>
<organism evidence="5 6">
    <name type="scientific">Teichococcus oryzae</name>
    <dbReference type="NCBI Taxonomy" id="1608942"/>
    <lineage>
        <taxon>Bacteria</taxon>
        <taxon>Pseudomonadati</taxon>
        <taxon>Pseudomonadota</taxon>
        <taxon>Alphaproteobacteria</taxon>
        <taxon>Acetobacterales</taxon>
        <taxon>Roseomonadaceae</taxon>
        <taxon>Roseomonas</taxon>
    </lineage>
</organism>
<sequence>MAEGLTPGNATAPSLEGRHPVPCISASSFWVPKHIPESAWLEHGPFAFWLIEAAKPRCLVELGTHNGYSYFAFCQAVKQLGLETKCHAIDSWQGDEHAGFYGEEVFQLVSGINAQDYASFSRLTRSFFQEALQQFEDGSIDLLHIDGRHTYEDVLEDYSSWRPKLSERGVVLFHDTRVRERGFGVFRLWAEIAEAHPSFEFHHGHGLGVLAVGPEIPPGLRPLFSSDPAEREAIRAAYERLGAAVSQHYQLATAARDQALEDHSAELETVREQLSEHSVALSGARQALAAGQQEQEELGRRLREAEERADNAEASLQAAGAQLGTLQQHSETLQEHARALRRTAEVLRAELLEQTRLSEQQNNMIALLTGQEQAARETLRQLQQSTLWRSMGPVRRGLALIPEPVRRRMRGRSGTIQPALPAPPGHFPAAAAPPTASLPDAGEMPALPSPDHNRDKGAQEVAAVSSSRPEPLPWPPRRISTNGSDMTRRLCIFSFYDPHGVVDDYVVYLLEK</sequence>
<dbReference type="Gene3D" id="3.40.50.150">
    <property type="entry name" value="Vaccinia Virus protein VP39"/>
    <property type="match status" value="1"/>
</dbReference>
<keyword evidence="1" id="KW-0489">Methyltransferase</keyword>
<gene>
    <name evidence="5" type="ORF">F0Q34_08720</name>
</gene>
<keyword evidence="3" id="KW-0175">Coiled coil</keyword>